<reference evidence="2" key="2">
    <citation type="journal article" date="2024" name="Plant">
        <title>Genomic evolution and insights into agronomic trait innovations of Sesamum species.</title>
        <authorList>
            <person name="Miao H."/>
            <person name="Wang L."/>
            <person name="Qu L."/>
            <person name="Liu H."/>
            <person name="Sun Y."/>
            <person name="Le M."/>
            <person name="Wang Q."/>
            <person name="Wei S."/>
            <person name="Zheng Y."/>
            <person name="Lin W."/>
            <person name="Duan Y."/>
            <person name="Cao H."/>
            <person name="Xiong S."/>
            <person name="Wang X."/>
            <person name="Wei L."/>
            <person name="Li C."/>
            <person name="Ma Q."/>
            <person name="Ju M."/>
            <person name="Zhao R."/>
            <person name="Li G."/>
            <person name="Mu C."/>
            <person name="Tian Q."/>
            <person name="Mei H."/>
            <person name="Zhang T."/>
            <person name="Gao T."/>
            <person name="Zhang H."/>
        </authorList>
    </citation>
    <scope>NUCLEOTIDE SEQUENCE</scope>
    <source>
        <strain evidence="2">KEN8</strain>
    </source>
</reference>
<keyword evidence="1" id="KW-1133">Transmembrane helix</keyword>
<dbReference type="EMBL" id="JACGWM010000002">
    <property type="protein sequence ID" value="KAL0389140.1"/>
    <property type="molecule type" value="Genomic_DNA"/>
</dbReference>
<keyword evidence="1" id="KW-0472">Membrane</keyword>
<comment type="caution">
    <text evidence="2">The sequence shown here is derived from an EMBL/GenBank/DDBJ whole genome shotgun (WGS) entry which is preliminary data.</text>
</comment>
<accession>A0AAW2S9E0</accession>
<keyword evidence="1" id="KW-0812">Transmembrane</keyword>
<feature type="transmembrane region" description="Helical" evidence="1">
    <location>
        <begin position="24"/>
        <end position="50"/>
    </location>
</feature>
<protein>
    <submittedName>
        <fullName evidence="2">Uncharacterized protein</fullName>
    </submittedName>
</protein>
<organism evidence="2">
    <name type="scientific">Sesamum calycinum</name>
    <dbReference type="NCBI Taxonomy" id="2727403"/>
    <lineage>
        <taxon>Eukaryota</taxon>
        <taxon>Viridiplantae</taxon>
        <taxon>Streptophyta</taxon>
        <taxon>Embryophyta</taxon>
        <taxon>Tracheophyta</taxon>
        <taxon>Spermatophyta</taxon>
        <taxon>Magnoliopsida</taxon>
        <taxon>eudicotyledons</taxon>
        <taxon>Gunneridae</taxon>
        <taxon>Pentapetalae</taxon>
        <taxon>asterids</taxon>
        <taxon>lamiids</taxon>
        <taxon>Lamiales</taxon>
        <taxon>Pedaliaceae</taxon>
        <taxon>Sesamum</taxon>
    </lineage>
</organism>
<reference evidence="2" key="1">
    <citation type="submission" date="2020-06" db="EMBL/GenBank/DDBJ databases">
        <authorList>
            <person name="Li T."/>
            <person name="Hu X."/>
            <person name="Zhang T."/>
            <person name="Song X."/>
            <person name="Zhang H."/>
            <person name="Dai N."/>
            <person name="Sheng W."/>
            <person name="Hou X."/>
            <person name="Wei L."/>
        </authorList>
    </citation>
    <scope>NUCLEOTIDE SEQUENCE</scope>
    <source>
        <strain evidence="2">KEN8</strain>
        <tissue evidence="2">Leaf</tissue>
    </source>
</reference>
<dbReference type="AlphaFoldDB" id="A0AAW2S9E0"/>
<evidence type="ECO:0000313" key="2">
    <source>
        <dbReference type="EMBL" id="KAL0389140.1"/>
    </source>
</evidence>
<evidence type="ECO:0000256" key="1">
    <source>
        <dbReference type="SAM" id="Phobius"/>
    </source>
</evidence>
<proteinExistence type="predicted"/>
<sequence length="205" mass="23269">MLLLQEKGVVDTMTRHGAILMDRAVVVAVLVVAVVMAVEIIILHGLIPIFRRTMGIKQRINKRKLQMEIFAIDVECLDIGPGIHWASKRWRSAHLLNEASRALLAALVYHLWTERNNRKFRATGSAAETVAKQIKDGYIKGDRTNHISPKFFSTHELQVEGKIDVKQIPPNQYLADLLTKALPTKVFKQLVHDIGMRYLKDICLN</sequence>
<gene>
    <name evidence="2" type="ORF">Scaly_0271100</name>
</gene>
<name>A0AAW2S9E0_9LAMI</name>